<organism evidence="1 2">
    <name type="scientific">Candidatus Scalindua rubra</name>
    <dbReference type="NCBI Taxonomy" id="1872076"/>
    <lineage>
        <taxon>Bacteria</taxon>
        <taxon>Pseudomonadati</taxon>
        <taxon>Planctomycetota</taxon>
        <taxon>Candidatus Brocadiia</taxon>
        <taxon>Candidatus Brocadiales</taxon>
        <taxon>Candidatus Scalinduaceae</taxon>
        <taxon>Candidatus Scalindua</taxon>
    </lineage>
</organism>
<proteinExistence type="predicted"/>
<comment type="caution">
    <text evidence="1">The sequence shown here is derived from an EMBL/GenBank/DDBJ whole genome shotgun (WGS) entry which is preliminary data.</text>
</comment>
<accession>A0A1E3XF78</accession>
<gene>
    <name evidence="1" type="ORF">SCARUB_00550</name>
</gene>
<evidence type="ECO:0000313" key="2">
    <source>
        <dbReference type="Proteomes" id="UP000094056"/>
    </source>
</evidence>
<protein>
    <submittedName>
        <fullName evidence="1">Uncharacterized protein</fullName>
    </submittedName>
</protein>
<evidence type="ECO:0000313" key="1">
    <source>
        <dbReference type="EMBL" id="ODS34291.1"/>
    </source>
</evidence>
<dbReference type="EMBL" id="MAYW01000009">
    <property type="protein sequence ID" value="ODS34291.1"/>
    <property type="molecule type" value="Genomic_DNA"/>
</dbReference>
<sequence length="80" mass="9066">MVRLLRNERPDRNAPTIRACIMIGKVLKLSGMEADASNKDFVKVCLDILDSEISHRTKESATKVREDIIDGIKKSFYKEG</sequence>
<dbReference type="AlphaFoldDB" id="A0A1E3XF78"/>
<name>A0A1E3XF78_9BACT</name>
<dbReference type="Proteomes" id="UP000094056">
    <property type="component" value="Unassembled WGS sequence"/>
</dbReference>
<reference evidence="1 2" key="1">
    <citation type="submission" date="2016-07" db="EMBL/GenBank/DDBJ databases">
        <title>Draft genome of Scalindua rubra, obtained from a brine-seawater interface in the Red Sea, sheds light on salt adaptation in anammox bacteria.</title>
        <authorList>
            <person name="Speth D.R."/>
            <person name="Lagkouvardos I."/>
            <person name="Wang Y."/>
            <person name="Qian P.-Y."/>
            <person name="Dutilh B.E."/>
            <person name="Jetten M.S."/>
        </authorList>
    </citation>
    <scope>NUCLEOTIDE SEQUENCE [LARGE SCALE GENOMIC DNA]</scope>
    <source>
        <strain evidence="1">BSI-1</strain>
    </source>
</reference>